<evidence type="ECO:0000313" key="9">
    <source>
        <dbReference type="Proteomes" id="UP001344658"/>
    </source>
</evidence>
<evidence type="ECO:0000256" key="1">
    <source>
        <dbReference type="ARBA" id="ARBA00011900"/>
    </source>
</evidence>
<reference evidence="8 9" key="1">
    <citation type="submission" date="2023-12" db="EMBL/GenBank/DDBJ databases">
        <title>Streptomyces sp. V4-01.</title>
        <authorList>
            <person name="Somphong A."/>
            <person name="Phongsopitanun W."/>
        </authorList>
    </citation>
    <scope>NUCLEOTIDE SEQUENCE [LARGE SCALE GENOMIC DNA]</scope>
    <source>
        <strain evidence="8 9">V4-01</strain>
    </source>
</reference>
<feature type="region of interest" description="Disordered" evidence="6">
    <location>
        <begin position="1379"/>
        <end position="1432"/>
    </location>
</feature>
<dbReference type="EMBL" id="JAZEWV010000003">
    <property type="protein sequence ID" value="MEE4541386.1"/>
    <property type="molecule type" value="Genomic_DNA"/>
</dbReference>
<dbReference type="InterPro" id="IPR029063">
    <property type="entry name" value="SAM-dependent_MTases_sf"/>
</dbReference>
<organism evidence="8 9">
    <name type="scientific">Actinacidiphila polyblastidii</name>
    <dbReference type="NCBI Taxonomy" id="3110430"/>
    <lineage>
        <taxon>Bacteria</taxon>
        <taxon>Bacillati</taxon>
        <taxon>Actinomycetota</taxon>
        <taxon>Actinomycetes</taxon>
        <taxon>Kitasatosporales</taxon>
        <taxon>Streptomycetaceae</taxon>
        <taxon>Actinacidiphila</taxon>
    </lineage>
</organism>
<dbReference type="Proteomes" id="UP001344658">
    <property type="component" value="Unassembled WGS sequence"/>
</dbReference>
<dbReference type="GO" id="GO:0008168">
    <property type="term" value="F:methyltransferase activity"/>
    <property type="evidence" value="ECO:0007669"/>
    <property type="project" value="UniProtKB-KW"/>
</dbReference>
<keyword evidence="3" id="KW-0808">Transferase</keyword>
<feature type="compositionally biased region" description="Pro residues" evidence="6">
    <location>
        <begin position="1383"/>
        <end position="1396"/>
    </location>
</feature>
<comment type="catalytic activity">
    <reaction evidence="5">
        <text>a 2'-deoxyadenosine in DNA + S-adenosyl-L-methionine = an N(6)-methyl-2'-deoxyadenosine in DNA + S-adenosyl-L-homocysteine + H(+)</text>
        <dbReference type="Rhea" id="RHEA:15197"/>
        <dbReference type="Rhea" id="RHEA-COMP:12418"/>
        <dbReference type="Rhea" id="RHEA-COMP:12419"/>
        <dbReference type="ChEBI" id="CHEBI:15378"/>
        <dbReference type="ChEBI" id="CHEBI:57856"/>
        <dbReference type="ChEBI" id="CHEBI:59789"/>
        <dbReference type="ChEBI" id="CHEBI:90615"/>
        <dbReference type="ChEBI" id="CHEBI:90616"/>
        <dbReference type="EC" id="2.1.1.72"/>
    </reaction>
</comment>
<dbReference type="PRINTS" id="PR00507">
    <property type="entry name" value="N12N6MTFRASE"/>
</dbReference>
<dbReference type="GO" id="GO:0032259">
    <property type="term" value="P:methylation"/>
    <property type="evidence" value="ECO:0007669"/>
    <property type="project" value="UniProtKB-KW"/>
</dbReference>
<dbReference type="PANTHER" id="PTHR33841">
    <property type="entry name" value="DNA METHYLTRANSFERASE YEEA-RELATED"/>
    <property type="match status" value="1"/>
</dbReference>
<keyword evidence="4" id="KW-0949">S-adenosyl-L-methionine</keyword>
<evidence type="ECO:0000256" key="4">
    <source>
        <dbReference type="ARBA" id="ARBA00022691"/>
    </source>
</evidence>
<evidence type="ECO:0000313" key="8">
    <source>
        <dbReference type="EMBL" id="MEE4541386.1"/>
    </source>
</evidence>
<feature type="domain" description="Type II methyltransferase M.TaqI-like" evidence="7">
    <location>
        <begin position="595"/>
        <end position="837"/>
    </location>
</feature>
<dbReference type="PANTHER" id="PTHR33841:SF1">
    <property type="entry name" value="DNA METHYLTRANSFERASE A"/>
    <property type="match status" value="1"/>
</dbReference>
<accession>A0ABU7P6E2</accession>
<dbReference type="Gene3D" id="3.40.50.150">
    <property type="entry name" value="Vaccinia Virus protein VP39"/>
    <property type="match status" value="2"/>
</dbReference>
<sequence length="1445" mass="159970">MTALTPEGLPAGAAVRIEGGLLSAALIGAIRKGDRELPAIAPAAYGLPRGERLTDAASRRWNYLKVVHANFREQLAAHPENTSTARLTREQWLFVLLDQLGYGQRLPAAPRGGIAVPGRQQPYRVSHEWQPHLPVHLLAWDTPLDRATGKDRAPQSLVQELLNVSSGRLWGLLSNGRVLRVLRDSTAITGSSYVEFDLDGIFERDLFPDFLLLFTMLHASRFTLAPKPDRRRRSADTQAPTGDNAAEDAAEDDEAEDVAPDLGPADCPLEWWRQHGIETGTRARDRLRDQVKEALRILGTGFLTANPALREALARHGKPALDDLHHELLRLAYQLIFLFVAEDRGALLDPDAPKKARDLYTTYFSTARLRRIAARRKGDRNTDLWTALVRVLDALGQDGGVPALALPGLGGLYFRATADDPGTAVVRLGDPEPLRASLLCNEHLLDAVNLLSRVRDDQGRATRVDYRHLGADELGSVYESLLELVPRHNADGGFWLQERVAGNKRKTTGSYYTPGVLVEKLLDNALDPVIARHASSKVPDDLLKIRVVDPSCGSGHMIVAAARRIALKYAVMYTGDDEPSPDAIRAAMAKVVRACVHGVDINPLAAEIAKVSLWLESLRPGEPLAFLDDRIKVGNALLGTTPTLLEGGLPDGAFKKLAGDDPEVLRRAKADNKKERPDAKKGSQHVLTEPLVLTSTAGLRVKAEKLARLPGISLADIREQARQNREFERDSELQGLKRVADAWCAAFLWRKHEEAPPPITSGTLHDLQEGVRLDPEAAEELREIASRNGFFHWHLEFPRIFRVEDRDAADTNPVTGWQGGFDAVLGNPPWERVKIQEKEWFTAAGDDAIADADNASVRKRLIAALLASTDEHGNAVEGDRELHREFQTALREAAGTTNMLRDSGIFPMTGTGDVNTYAVFAEKARHLLAPEGMSGLVLPTGIATDKTTSAFFADVVKKRHLVTVLDFENEEKLFADVHHAYRFCLFTVGGSALSFERARLAFQARRPEELDGREFMLDAEGFRRINPNTLTAPICEGNDQLRVLENIHAVPVLWDRSGGGAGANPWGLRLVRMFHMADDSSLFETADELASSGWELRGNVHVKGDVRALPLYEGKLVHQYDARFSTYEGATEAELKRNTLPRLALSQHRDPTCVPLPRYWVDERYLEKWMQGEPGEARTKWPHDWVIGWRDICRAADVRTVIASLLPRTPLGNTEPMLLPKDTSIPLFGLLANLSCFVLDFSARQKISGAHLTYAYLEQLPVLAPDAYDVPVAWLGDRPPSAWIRDRVLELTYTSYEMGPWAQYLGDDGAPFVWDEDRRFVMRAELDAAYFHLYGIAREDLPLILDSFRAFKNKTPELFHATTAEITRVYDAMAKGAYSTELTPPPAQGPRHPPGTSPLTRPDRPEPAPPAPDESAEVASGEPTSADALFGVREIGQDEQLGFWG</sequence>
<gene>
    <name evidence="8" type="ORF">V2S66_05320</name>
</gene>
<evidence type="ECO:0000256" key="6">
    <source>
        <dbReference type="SAM" id="MobiDB-lite"/>
    </source>
</evidence>
<evidence type="ECO:0000256" key="2">
    <source>
        <dbReference type="ARBA" id="ARBA00022603"/>
    </source>
</evidence>
<dbReference type="EC" id="2.1.1.72" evidence="1"/>
<dbReference type="RefSeq" id="WP_330793275.1">
    <property type="nucleotide sequence ID" value="NZ_JAZEWV010000003.1"/>
</dbReference>
<evidence type="ECO:0000256" key="5">
    <source>
        <dbReference type="ARBA" id="ARBA00047942"/>
    </source>
</evidence>
<dbReference type="InterPro" id="IPR011639">
    <property type="entry name" value="MethylTrfase_TaqI-like_dom"/>
</dbReference>
<dbReference type="SUPFAM" id="SSF53335">
    <property type="entry name" value="S-adenosyl-L-methionine-dependent methyltransferases"/>
    <property type="match status" value="1"/>
</dbReference>
<protein>
    <recommendedName>
        <fullName evidence="1">site-specific DNA-methyltransferase (adenine-specific)</fullName>
        <ecNumber evidence="1">2.1.1.72</ecNumber>
    </recommendedName>
</protein>
<feature type="compositionally biased region" description="Acidic residues" evidence="6">
    <location>
        <begin position="245"/>
        <end position="259"/>
    </location>
</feature>
<dbReference type="Pfam" id="PF07669">
    <property type="entry name" value="Eco57I"/>
    <property type="match status" value="1"/>
</dbReference>
<name>A0ABU7P6E2_9ACTN</name>
<dbReference type="InterPro" id="IPR050953">
    <property type="entry name" value="N4_N6_ade-DNA_methylase"/>
</dbReference>
<evidence type="ECO:0000259" key="7">
    <source>
        <dbReference type="Pfam" id="PF07669"/>
    </source>
</evidence>
<proteinExistence type="predicted"/>
<evidence type="ECO:0000256" key="3">
    <source>
        <dbReference type="ARBA" id="ARBA00022679"/>
    </source>
</evidence>
<feature type="region of interest" description="Disordered" evidence="6">
    <location>
        <begin position="227"/>
        <end position="260"/>
    </location>
</feature>
<keyword evidence="2 8" id="KW-0489">Methyltransferase</keyword>
<keyword evidence="9" id="KW-1185">Reference proteome</keyword>
<comment type="caution">
    <text evidence="8">The sequence shown here is derived from an EMBL/GenBank/DDBJ whole genome shotgun (WGS) entry which is preliminary data.</text>
</comment>